<feature type="region of interest" description="Disordered" evidence="1">
    <location>
        <begin position="74"/>
        <end position="98"/>
    </location>
</feature>
<dbReference type="Pfam" id="PF15943">
    <property type="entry name" value="YdaS_toxin"/>
    <property type="match status" value="1"/>
</dbReference>
<proteinExistence type="predicted"/>
<dbReference type="SUPFAM" id="SSF47413">
    <property type="entry name" value="lambda repressor-like DNA-binding domains"/>
    <property type="match status" value="1"/>
</dbReference>
<protein>
    <submittedName>
        <fullName evidence="2">Helix-turn-helix domain-containing protein</fullName>
    </submittedName>
</protein>
<reference evidence="2 3" key="1">
    <citation type="submission" date="2021-04" db="EMBL/GenBank/DDBJ databases">
        <title>Genomics, taxonomy and metabolism of representatives of sulfur bacteria of the genus Thiothrix: Thiothrix fructosivorans QT, Thiothrix unzii A1T and three new species, Thiothrix subterranea sp. nov., Thiothrix litoralis sp. nov. and 'Candidatus Thiothrix anitrata' sp. nov.</title>
        <authorList>
            <person name="Ravin N.V."/>
            <person name="Smolyakov D."/>
            <person name="Rudenko T.S."/>
            <person name="Mardanov A.V."/>
            <person name="Beletsky A.V."/>
            <person name="Markov N.D."/>
            <person name="Fomenkov A.I."/>
            <person name="Roberts R.J."/>
            <person name="Karnachuk O.V."/>
            <person name="Novikov A."/>
            <person name="Grabovich M.Y."/>
        </authorList>
    </citation>
    <scope>NUCLEOTIDE SEQUENCE [LARGE SCALE GENOMIC DNA]</scope>
    <source>
        <strain evidence="2 3">AS</strain>
    </source>
</reference>
<accession>A0ABX7WUI9</accession>
<dbReference type="Proteomes" id="UP000672039">
    <property type="component" value="Chromosome"/>
</dbReference>
<name>A0ABX7WUI9_9GAMM</name>
<evidence type="ECO:0000313" key="3">
    <source>
        <dbReference type="Proteomes" id="UP000672039"/>
    </source>
</evidence>
<dbReference type="EMBL" id="CP072801">
    <property type="protein sequence ID" value="QTR47486.1"/>
    <property type="molecule type" value="Genomic_DNA"/>
</dbReference>
<keyword evidence="3" id="KW-1185">Reference proteome</keyword>
<evidence type="ECO:0000313" key="2">
    <source>
        <dbReference type="EMBL" id="QTR47486.1"/>
    </source>
</evidence>
<dbReference type="InterPro" id="IPR010982">
    <property type="entry name" value="Lambda_DNA-bd_dom_sf"/>
</dbReference>
<organism evidence="2 3">
    <name type="scientific">Thiothrix litoralis</name>
    <dbReference type="NCBI Taxonomy" id="2891210"/>
    <lineage>
        <taxon>Bacteria</taxon>
        <taxon>Pseudomonadati</taxon>
        <taxon>Pseudomonadota</taxon>
        <taxon>Gammaproteobacteria</taxon>
        <taxon>Thiotrichales</taxon>
        <taxon>Thiotrichaceae</taxon>
        <taxon>Thiothrix</taxon>
    </lineage>
</organism>
<evidence type="ECO:0000256" key="1">
    <source>
        <dbReference type="SAM" id="MobiDB-lite"/>
    </source>
</evidence>
<dbReference type="RefSeq" id="WP_210223753.1">
    <property type="nucleotide sequence ID" value="NZ_CP072801.1"/>
</dbReference>
<dbReference type="Gene3D" id="1.10.260.40">
    <property type="entry name" value="lambda repressor-like DNA-binding domains"/>
    <property type="match status" value="1"/>
</dbReference>
<dbReference type="InterPro" id="IPR031856">
    <property type="entry name" value="YdaS_toxin-like"/>
</dbReference>
<sequence>MNEALLEAISIAGSQAALAKHLKLRQQAVAKWVLNGRVPPFRAIQIEEMTGGAITRGRLRPDLFDADSIATPVLMEKPADDDQRSLAADGRSSEGAKA</sequence>
<gene>
    <name evidence="2" type="ORF">J9253_06005</name>
</gene>